<dbReference type="RefSeq" id="WP_115515268.1">
    <property type="nucleotide sequence ID" value="NZ_QRGO01000001.1"/>
</dbReference>
<name>A0A371B792_9BRAD</name>
<evidence type="ECO:0000256" key="5">
    <source>
        <dbReference type="ARBA" id="ARBA00022967"/>
    </source>
</evidence>
<dbReference type="Pfam" id="PF00005">
    <property type="entry name" value="ABC_tran"/>
    <property type="match status" value="1"/>
</dbReference>
<keyword evidence="6 8" id="KW-0472">Membrane</keyword>
<dbReference type="InterPro" id="IPR027417">
    <property type="entry name" value="P-loop_NTPase"/>
</dbReference>
<dbReference type="OrthoDB" id="9802264at2"/>
<dbReference type="InterPro" id="IPR013611">
    <property type="entry name" value="Transp-assoc_OB_typ2"/>
</dbReference>
<feature type="domain" description="ABC transporter" evidence="9">
    <location>
        <begin position="6"/>
        <end position="237"/>
    </location>
</feature>
<dbReference type="GO" id="GO:0016887">
    <property type="term" value="F:ATP hydrolysis activity"/>
    <property type="evidence" value="ECO:0007669"/>
    <property type="project" value="InterPro"/>
</dbReference>
<keyword evidence="4 8" id="KW-0067">ATP-binding</keyword>
<comment type="similarity">
    <text evidence="8">Belongs to the ABC transporter superfamily. Spermidine/putrescine importer (TC 3.A.1.11.1) family.</text>
</comment>
<evidence type="ECO:0000256" key="3">
    <source>
        <dbReference type="ARBA" id="ARBA00022741"/>
    </source>
</evidence>
<keyword evidence="11" id="KW-1185">Reference proteome</keyword>
<dbReference type="FunFam" id="3.40.50.300:FF:000133">
    <property type="entry name" value="Spermidine/putrescine import ATP-binding protein PotA"/>
    <property type="match status" value="1"/>
</dbReference>
<dbReference type="AlphaFoldDB" id="A0A371B792"/>
<dbReference type="PANTHER" id="PTHR42781:SF6">
    <property type="entry name" value="SPERMIDINE_PUTRESCINE IMPORT ATP-BINDING PROTEIN POTA"/>
    <property type="match status" value="1"/>
</dbReference>
<evidence type="ECO:0000256" key="4">
    <source>
        <dbReference type="ARBA" id="ARBA00022840"/>
    </source>
</evidence>
<protein>
    <recommendedName>
        <fullName evidence="8">Spermidine/putrescine import ATP-binding protein PotA</fullName>
        <ecNumber evidence="8">7.6.2.11</ecNumber>
    </recommendedName>
</protein>
<dbReference type="Pfam" id="PF08402">
    <property type="entry name" value="TOBE_2"/>
    <property type="match status" value="1"/>
</dbReference>
<evidence type="ECO:0000313" key="10">
    <source>
        <dbReference type="EMBL" id="RDV03241.1"/>
    </source>
</evidence>
<proteinExistence type="inferred from homology"/>
<dbReference type="GO" id="GO:0043190">
    <property type="term" value="C:ATP-binding cassette (ABC) transporter complex"/>
    <property type="evidence" value="ECO:0007669"/>
    <property type="project" value="InterPro"/>
</dbReference>
<dbReference type="PANTHER" id="PTHR42781">
    <property type="entry name" value="SPERMIDINE/PUTRESCINE IMPORT ATP-BINDING PROTEIN POTA"/>
    <property type="match status" value="1"/>
</dbReference>
<dbReference type="SUPFAM" id="SSF52540">
    <property type="entry name" value="P-loop containing nucleoside triphosphate hydrolases"/>
    <property type="match status" value="1"/>
</dbReference>
<comment type="subunit">
    <text evidence="8">The complex is composed of two ATP-binding proteins (PotA), two transmembrane proteins (PotB and PotC) and a solute-binding protein (PotD).</text>
</comment>
<dbReference type="EMBL" id="QRGO01000001">
    <property type="protein sequence ID" value="RDV03241.1"/>
    <property type="molecule type" value="Genomic_DNA"/>
</dbReference>
<dbReference type="GO" id="GO:0005524">
    <property type="term" value="F:ATP binding"/>
    <property type="evidence" value="ECO:0007669"/>
    <property type="project" value="UniProtKB-KW"/>
</dbReference>
<evidence type="ECO:0000256" key="6">
    <source>
        <dbReference type="ARBA" id="ARBA00023136"/>
    </source>
</evidence>
<keyword evidence="3 8" id="KW-0547">Nucleotide-binding</keyword>
<sequence>MQDTIVSFVGVTKTYDGQTVVVDDLNLQVARGEFLTLLGSSGSGKTTSLMMVAGFEVPTSGEILLDGRPVTRVPPYKRNLGVVFQNYALFPHMTVGQNLAFPLEARKLPKADIARKIERTLDVVRLKGYADRKVTQLSGGQQQRIALARALIFDPSLVVMDEPLAALDRQLREALQYEIKRIHKELGISVIYVTHDQGEALTMSDRIAVMEKGRVEQVAAPSDLYEQPATAFVAGFVGENNMFKARVISAQDGGCVLGAAWGEVRALSVDVAGDGDAVCSVRPERILIEPNSADVENIVDVQIQDVVYLGDQARIHMRAANDAALVAKVPNNFDMRKLAVDERLKIGWRAADCRAFKALH</sequence>
<dbReference type="PROSITE" id="PS00211">
    <property type="entry name" value="ABC_TRANSPORTER_1"/>
    <property type="match status" value="1"/>
</dbReference>
<dbReference type="EC" id="7.6.2.11" evidence="8"/>
<dbReference type="Proteomes" id="UP000263993">
    <property type="component" value="Unassembled WGS sequence"/>
</dbReference>
<dbReference type="GO" id="GO:0015847">
    <property type="term" value="P:putrescine transport"/>
    <property type="evidence" value="ECO:0007669"/>
    <property type="project" value="UniProtKB-ARBA"/>
</dbReference>
<dbReference type="InterPro" id="IPR003439">
    <property type="entry name" value="ABC_transporter-like_ATP-bd"/>
</dbReference>
<dbReference type="SMART" id="SM00382">
    <property type="entry name" value="AAA"/>
    <property type="match status" value="1"/>
</dbReference>
<evidence type="ECO:0000256" key="8">
    <source>
        <dbReference type="RuleBase" id="RU364083"/>
    </source>
</evidence>
<reference evidence="11" key="1">
    <citation type="submission" date="2018-08" db="EMBL/GenBank/DDBJ databases">
        <authorList>
            <person name="Kim S.-J."/>
            <person name="Jung G.-Y."/>
        </authorList>
    </citation>
    <scope>NUCLEOTIDE SEQUENCE [LARGE SCALE GENOMIC DNA]</scope>
    <source>
        <strain evidence="11">GY_H</strain>
    </source>
</reference>
<evidence type="ECO:0000256" key="2">
    <source>
        <dbReference type="ARBA" id="ARBA00022475"/>
    </source>
</evidence>
<comment type="function">
    <text evidence="8">Part of the ABC transporter complex PotABCD involved in spermidine/putrescine import. Responsible for energy coupling to the transport system.</text>
</comment>
<dbReference type="Gene3D" id="3.40.50.300">
    <property type="entry name" value="P-loop containing nucleotide triphosphate hydrolases"/>
    <property type="match status" value="1"/>
</dbReference>
<comment type="catalytic activity">
    <reaction evidence="8">
        <text>ATP + H2O + polyamine-[polyamine-binding protein]Side 1 = ADP + phosphate + polyamineSide 2 + [polyamine-binding protein]Side 1.</text>
        <dbReference type="EC" id="7.6.2.11"/>
    </reaction>
</comment>
<dbReference type="InterPro" id="IPR050093">
    <property type="entry name" value="ABC_SmlMolc_Importer"/>
</dbReference>
<comment type="caution">
    <text evidence="10">The sequence shown here is derived from an EMBL/GenBank/DDBJ whole genome shotgun (WGS) entry which is preliminary data.</text>
</comment>
<dbReference type="Gene3D" id="2.40.50.100">
    <property type="match status" value="1"/>
</dbReference>
<dbReference type="InterPro" id="IPR008995">
    <property type="entry name" value="Mo/tungstate-bd_C_term_dom"/>
</dbReference>
<dbReference type="GO" id="GO:0015417">
    <property type="term" value="F:ABC-type polyamine transporter activity"/>
    <property type="evidence" value="ECO:0007669"/>
    <property type="project" value="UniProtKB-EC"/>
</dbReference>
<dbReference type="InterPro" id="IPR005893">
    <property type="entry name" value="PotA-like"/>
</dbReference>
<evidence type="ECO:0000256" key="1">
    <source>
        <dbReference type="ARBA" id="ARBA00022448"/>
    </source>
</evidence>
<gene>
    <name evidence="8" type="primary">potA</name>
    <name evidence="10" type="ORF">DXH78_00735</name>
</gene>
<evidence type="ECO:0000259" key="9">
    <source>
        <dbReference type="PROSITE" id="PS50893"/>
    </source>
</evidence>
<dbReference type="InterPro" id="IPR003593">
    <property type="entry name" value="AAA+_ATPase"/>
</dbReference>
<keyword evidence="1 8" id="KW-0813">Transport</keyword>
<accession>A0A371B792</accession>
<evidence type="ECO:0000256" key="7">
    <source>
        <dbReference type="ARBA" id="ARBA00024722"/>
    </source>
</evidence>
<organism evidence="10 11">
    <name type="scientific">Undibacter mobilis</name>
    <dbReference type="NCBI Taxonomy" id="2292256"/>
    <lineage>
        <taxon>Bacteria</taxon>
        <taxon>Pseudomonadati</taxon>
        <taxon>Pseudomonadota</taxon>
        <taxon>Alphaproteobacteria</taxon>
        <taxon>Hyphomicrobiales</taxon>
        <taxon>Nitrobacteraceae</taxon>
        <taxon>Undibacter</taxon>
    </lineage>
</organism>
<dbReference type="SUPFAM" id="SSF50331">
    <property type="entry name" value="MOP-like"/>
    <property type="match status" value="1"/>
</dbReference>
<keyword evidence="2 8" id="KW-1003">Cell membrane</keyword>
<evidence type="ECO:0000313" key="11">
    <source>
        <dbReference type="Proteomes" id="UP000263993"/>
    </source>
</evidence>
<dbReference type="PROSITE" id="PS50893">
    <property type="entry name" value="ABC_TRANSPORTER_2"/>
    <property type="match status" value="1"/>
</dbReference>
<comment type="function">
    <text evidence="7">Involved in beta-(1--&gt;2)glucan export. Transmembrane domains (TMD) form a pore in the inner membrane and the ATP-binding domain (NBD) is responsible for energy generation.</text>
</comment>
<keyword evidence="5 8" id="KW-1278">Translocase</keyword>
<dbReference type="InterPro" id="IPR017871">
    <property type="entry name" value="ABC_transporter-like_CS"/>
</dbReference>
<dbReference type="NCBIfam" id="TIGR01187">
    <property type="entry name" value="potA"/>
    <property type="match status" value="1"/>
</dbReference>